<evidence type="ECO:0000259" key="9">
    <source>
        <dbReference type="PROSITE" id="PS50262"/>
    </source>
</evidence>
<dbReference type="GO" id="GO:0009897">
    <property type="term" value="C:external side of plasma membrane"/>
    <property type="evidence" value="ECO:0007669"/>
    <property type="project" value="TreeGrafter"/>
</dbReference>
<evidence type="ECO:0000256" key="3">
    <source>
        <dbReference type="ARBA" id="ARBA00022989"/>
    </source>
</evidence>
<evidence type="ECO:0000256" key="6">
    <source>
        <dbReference type="ARBA" id="ARBA00023170"/>
    </source>
</evidence>
<dbReference type="PRINTS" id="PR00237">
    <property type="entry name" value="GPCRRHODOPSN"/>
</dbReference>
<organism evidence="10 11">
    <name type="scientific">Oryzias melastigma</name>
    <name type="common">Marine medaka</name>
    <dbReference type="NCBI Taxonomy" id="30732"/>
    <lineage>
        <taxon>Eukaryota</taxon>
        <taxon>Metazoa</taxon>
        <taxon>Chordata</taxon>
        <taxon>Craniata</taxon>
        <taxon>Vertebrata</taxon>
        <taxon>Euteleostomi</taxon>
        <taxon>Actinopterygii</taxon>
        <taxon>Neopterygii</taxon>
        <taxon>Teleostei</taxon>
        <taxon>Neoteleostei</taxon>
        <taxon>Acanthomorphata</taxon>
        <taxon>Ovalentaria</taxon>
        <taxon>Atherinomorphae</taxon>
        <taxon>Beloniformes</taxon>
        <taxon>Adrianichthyidae</taxon>
        <taxon>Oryziinae</taxon>
        <taxon>Oryzias</taxon>
    </lineage>
</organism>
<dbReference type="GO" id="GO:0007204">
    <property type="term" value="P:positive regulation of cytosolic calcium ion concentration"/>
    <property type="evidence" value="ECO:0007669"/>
    <property type="project" value="TreeGrafter"/>
</dbReference>
<dbReference type="OMA" id="YCNINAS"/>
<feature type="transmembrane region" description="Helical" evidence="8">
    <location>
        <begin position="181"/>
        <end position="205"/>
    </location>
</feature>
<dbReference type="PANTHER" id="PTHR10489">
    <property type="entry name" value="CELL ADHESION MOLECULE"/>
    <property type="match status" value="1"/>
</dbReference>
<evidence type="ECO:0000256" key="4">
    <source>
        <dbReference type="ARBA" id="ARBA00023040"/>
    </source>
</evidence>
<keyword evidence="4" id="KW-0297">G-protein coupled receptor</keyword>
<feature type="domain" description="G-protein coupled receptors family 1 profile" evidence="9">
    <location>
        <begin position="45"/>
        <end position="284"/>
    </location>
</feature>
<dbReference type="SUPFAM" id="SSF81321">
    <property type="entry name" value="Family A G protein-coupled receptor-like"/>
    <property type="match status" value="1"/>
</dbReference>
<evidence type="ECO:0000256" key="7">
    <source>
        <dbReference type="ARBA" id="ARBA00023224"/>
    </source>
</evidence>
<keyword evidence="3 8" id="KW-1133">Transmembrane helix</keyword>
<dbReference type="PaxDb" id="30732-ENSOMEP00000032943"/>
<feature type="transmembrane region" description="Helical" evidence="8">
    <location>
        <begin position="225"/>
        <end position="247"/>
    </location>
</feature>
<evidence type="ECO:0000256" key="1">
    <source>
        <dbReference type="ARBA" id="ARBA00004370"/>
    </source>
</evidence>
<name>A0A3B3DS46_ORYME</name>
<protein>
    <submittedName>
        <fullName evidence="10">Zgc:194202</fullName>
    </submittedName>
</protein>
<sequence length="344" mass="38623">METNNSTAFTTNTSTSGHLLSSSWDITDLTRAAVLSLSFLLGFSGNIAVLILKPNIQTLSPLSQSLMLNLAVSDLLCVLTLPFWIYDQLFSWTLGLVACKLLTFLLFLSIFCSLLTVTLLSVQRYLVVVKQRNALNHFGAKRLLVLLWIASLIASIPNCITRKEVGTEVKKYCGFDYSSEALRVVLIEEMTVGFITMFIVAFSYISLYRKVNRSVLFNHPQTTRLISSVTVTFFLLYFPYHVINVLSLTAMTQNIKDLMDFCTNSRYTFGAIVLLSSALNPLLYAFNSCNFWRCTEKLKCWGRNSVVSQSQSNNTTTDAVSVSVQTFIFNVENVISTSREEPKN</sequence>
<dbReference type="PROSITE" id="PS50262">
    <property type="entry name" value="G_PROTEIN_RECEP_F1_2"/>
    <property type="match status" value="1"/>
</dbReference>
<dbReference type="Gene3D" id="1.20.1070.10">
    <property type="entry name" value="Rhodopsin 7-helix transmembrane proteins"/>
    <property type="match status" value="1"/>
</dbReference>
<dbReference type="PANTHER" id="PTHR10489:SF946">
    <property type="entry name" value="LEUKOTRIENE B4 RECEPTOR 1-LIKE"/>
    <property type="match status" value="1"/>
</dbReference>
<dbReference type="Pfam" id="PF00001">
    <property type="entry name" value="7tm_1"/>
    <property type="match status" value="1"/>
</dbReference>
<feature type="transmembrane region" description="Helical" evidence="8">
    <location>
        <begin position="32"/>
        <end position="54"/>
    </location>
</feature>
<dbReference type="GO" id="GO:0006955">
    <property type="term" value="P:immune response"/>
    <property type="evidence" value="ECO:0007669"/>
    <property type="project" value="TreeGrafter"/>
</dbReference>
<dbReference type="GO" id="GO:0060326">
    <property type="term" value="P:cell chemotaxis"/>
    <property type="evidence" value="ECO:0007669"/>
    <property type="project" value="TreeGrafter"/>
</dbReference>
<dbReference type="GeneTree" id="ENSGT00950000182966"/>
<feature type="transmembrane region" description="Helical" evidence="8">
    <location>
        <begin position="66"/>
        <end position="86"/>
    </location>
</feature>
<keyword evidence="2 8" id="KW-0812">Transmembrane</keyword>
<feature type="transmembrane region" description="Helical" evidence="8">
    <location>
        <begin position="143"/>
        <end position="161"/>
    </location>
</feature>
<comment type="subcellular location">
    <subcellularLocation>
        <location evidence="1">Membrane</location>
    </subcellularLocation>
</comment>
<dbReference type="InterPro" id="IPR017452">
    <property type="entry name" value="GPCR_Rhodpsn_7TM"/>
</dbReference>
<keyword evidence="11" id="KW-1185">Reference proteome</keyword>
<reference evidence="10" key="1">
    <citation type="submission" date="2025-08" db="UniProtKB">
        <authorList>
            <consortium name="Ensembl"/>
        </authorList>
    </citation>
    <scope>IDENTIFICATION</scope>
</reference>
<evidence type="ECO:0000313" key="11">
    <source>
        <dbReference type="Proteomes" id="UP000261560"/>
    </source>
</evidence>
<feature type="transmembrane region" description="Helical" evidence="8">
    <location>
        <begin position="92"/>
        <end position="122"/>
    </location>
</feature>
<evidence type="ECO:0000313" key="10">
    <source>
        <dbReference type="Ensembl" id="ENSOMEP00000032943.1"/>
    </source>
</evidence>
<dbReference type="STRING" id="30732.ENSOMEP00000032943"/>
<dbReference type="GO" id="GO:0019722">
    <property type="term" value="P:calcium-mediated signaling"/>
    <property type="evidence" value="ECO:0007669"/>
    <property type="project" value="TreeGrafter"/>
</dbReference>
<reference evidence="10" key="2">
    <citation type="submission" date="2025-09" db="UniProtKB">
        <authorList>
            <consortium name="Ensembl"/>
        </authorList>
    </citation>
    <scope>IDENTIFICATION</scope>
</reference>
<evidence type="ECO:0000256" key="2">
    <source>
        <dbReference type="ARBA" id="ARBA00022692"/>
    </source>
</evidence>
<dbReference type="Proteomes" id="UP000261560">
    <property type="component" value="Unplaced"/>
</dbReference>
<accession>A0A3B3DS46</accession>
<evidence type="ECO:0000256" key="8">
    <source>
        <dbReference type="SAM" id="Phobius"/>
    </source>
</evidence>
<dbReference type="GO" id="GO:0016493">
    <property type="term" value="F:C-C chemokine receptor activity"/>
    <property type="evidence" value="ECO:0007669"/>
    <property type="project" value="TreeGrafter"/>
</dbReference>
<dbReference type="Ensembl" id="ENSOMET00000025604.1">
    <property type="protein sequence ID" value="ENSOMEP00000032943.1"/>
    <property type="gene ID" value="ENSOMEG00000018662.1"/>
</dbReference>
<dbReference type="InterPro" id="IPR050119">
    <property type="entry name" value="CCR1-9-like"/>
</dbReference>
<evidence type="ECO:0000256" key="5">
    <source>
        <dbReference type="ARBA" id="ARBA00023136"/>
    </source>
</evidence>
<keyword evidence="7" id="KW-0807">Transducer</keyword>
<dbReference type="InterPro" id="IPR000276">
    <property type="entry name" value="GPCR_Rhodpsn"/>
</dbReference>
<keyword evidence="6" id="KW-0675">Receptor</keyword>
<dbReference type="AlphaFoldDB" id="A0A3B3DS46"/>
<feature type="transmembrane region" description="Helical" evidence="8">
    <location>
        <begin position="267"/>
        <end position="286"/>
    </location>
</feature>
<keyword evidence="5 8" id="KW-0472">Membrane</keyword>
<proteinExistence type="predicted"/>
<dbReference type="GO" id="GO:0019957">
    <property type="term" value="F:C-C chemokine binding"/>
    <property type="evidence" value="ECO:0007669"/>
    <property type="project" value="TreeGrafter"/>
</dbReference>